<dbReference type="GO" id="GO:0003676">
    <property type="term" value="F:nucleic acid binding"/>
    <property type="evidence" value="ECO:0007669"/>
    <property type="project" value="InterPro"/>
</dbReference>
<evidence type="ECO:0000313" key="1">
    <source>
        <dbReference type="EMBL" id="VDN20571.1"/>
    </source>
</evidence>
<dbReference type="Gene3D" id="3.30.420.10">
    <property type="entry name" value="Ribonuclease H-like superfamily/Ribonuclease H"/>
    <property type="match status" value="1"/>
</dbReference>
<keyword evidence="2" id="KW-1185">Reference proteome</keyword>
<reference evidence="3" key="1">
    <citation type="submission" date="2016-06" db="UniProtKB">
        <authorList>
            <consortium name="WormBaseParasite"/>
        </authorList>
    </citation>
    <scope>IDENTIFICATION</scope>
</reference>
<dbReference type="AlphaFoldDB" id="A0A183DUW4"/>
<proteinExistence type="predicted"/>
<accession>A0A183DUW4</accession>
<dbReference type="PANTHER" id="PTHR47331">
    <property type="entry name" value="PHD-TYPE DOMAIN-CONTAINING PROTEIN"/>
    <property type="match status" value="1"/>
</dbReference>
<evidence type="ECO:0000313" key="3">
    <source>
        <dbReference type="WBParaSite" id="GPUH_0001251901-mRNA-1"/>
    </source>
</evidence>
<evidence type="ECO:0000313" key="2">
    <source>
        <dbReference type="Proteomes" id="UP000271098"/>
    </source>
</evidence>
<reference evidence="1 2" key="2">
    <citation type="submission" date="2018-11" db="EMBL/GenBank/DDBJ databases">
        <authorList>
            <consortium name="Pathogen Informatics"/>
        </authorList>
    </citation>
    <scope>NUCLEOTIDE SEQUENCE [LARGE SCALE GENOMIC DNA]</scope>
</reference>
<dbReference type="PANTHER" id="PTHR47331:SF2">
    <property type="match status" value="1"/>
</dbReference>
<dbReference type="EMBL" id="UYRT01079369">
    <property type="protein sequence ID" value="VDN20571.1"/>
    <property type="molecule type" value="Genomic_DNA"/>
</dbReference>
<organism evidence="3">
    <name type="scientific">Gongylonema pulchrum</name>
    <dbReference type="NCBI Taxonomy" id="637853"/>
    <lineage>
        <taxon>Eukaryota</taxon>
        <taxon>Metazoa</taxon>
        <taxon>Ecdysozoa</taxon>
        <taxon>Nematoda</taxon>
        <taxon>Chromadorea</taxon>
        <taxon>Rhabditida</taxon>
        <taxon>Spirurina</taxon>
        <taxon>Spiruromorpha</taxon>
        <taxon>Spiruroidea</taxon>
        <taxon>Gongylonematidae</taxon>
        <taxon>Gongylonema</taxon>
    </lineage>
</organism>
<dbReference type="Proteomes" id="UP000271098">
    <property type="component" value="Unassembled WGS sequence"/>
</dbReference>
<dbReference type="OrthoDB" id="8019190at2759"/>
<sequence>MENYEMESQEPTENQEGEQGVFAVLVTASIPPAVDWERFSKWSRLKAVMQRVCHFIYRIKKQVSPSTSLAKAERWLIRGCQKNQDSTDQRWRTVGKIITQCMACKRKRARPFALPPMAPYPIERISRTRPFEHVGLDYFGPFNVRARSQVEKRWIALFTCFSTKAIHLEAVIRSHGRNLSACVSSICGLQRLPKIRIQRSWFSLYYSPCAKGGQYEMMIGLVKEALRQTVGNKLLTEQNFGTLCLEVEAVANSRQLTYTDEDPQLILRPIDFLIPHAQVSMPLPVENSCELEDLSYRGSGSDSCDKLISLCHKTAAVVDTFWDLWHRRYLNELRDREKRLQYRTSFTCPASAKERRSGPGETRRNYT</sequence>
<dbReference type="WBParaSite" id="GPUH_0001251901-mRNA-1">
    <property type="protein sequence ID" value="GPUH_0001251901-mRNA-1"/>
    <property type="gene ID" value="GPUH_0001251901"/>
</dbReference>
<dbReference type="InterPro" id="IPR036397">
    <property type="entry name" value="RNaseH_sf"/>
</dbReference>
<name>A0A183DUW4_9BILA</name>
<gene>
    <name evidence="1" type="ORF">GPUH_LOCUS12507</name>
</gene>
<protein>
    <submittedName>
        <fullName evidence="3">DUF5641 domain-containing protein</fullName>
    </submittedName>
</protein>